<evidence type="ECO:0000313" key="9">
    <source>
        <dbReference type="EMBL" id="ROR21950.1"/>
    </source>
</evidence>
<keyword evidence="9" id="KW-0966">Cell projection</keyword>
<comment type="caution">
    <text evidence="9">The sequence shown here is derived from an EMBL/GenBank/DDBJ whole genome shotgun (WGS) entry which is preliminary data.</text>
</comment>
<dbReference type="InterPro" id="IPR001444">
    <property type="entry name" value="Flag_bb_rod_N"/>
</dbReference>
<keyword evidence="9" id="KW-0282">Flagellum</keyword>
<accession>A0A3N1X5A0</accession>
<dbReference type="InterPro" id="IPR037925">
    <property type="entry name" value="FlgE/F/G-like"/>
</dbReference>
<reference evidence="9 10" key="1">
    <citation type="submission" date="2018-11" db="EMBL/GenBank/DDBJ databases">
        <title>Genomic Encyclopedia of Type Strains, Phase IV (KMG-IV): sequencing the most valuable type-strain genomes for metagenomic binning, comparative biology and taxonomic classification.</title>
        <authorList>
            <person name="Goeker M."/>
        </authorList>
    </citation>
    <scope>NUCLEOTIDE SEQUENCE [LARGE SCALE GENOMIC DNA]</scope>
    <source>
        <strain evidence="9 10">DSM 26537</strain>
    </source>
</reference>
<keyword evidence="10" id="KW-1185">Reference proteome</keyword>
<comment type="subunit">
    <text evidence="3">The basal body constitutes a major portion of the flagellar organelle and consists of four rings (L,P,S, and M) mounted on a central rod. The rod consists of about 26 subunits of FlgG in the distal portion, and FlgB, FlgC and FlgF are thought to build up the proximal portion of the rod with about 6 subunits each.</text>
</comment>
<dbReference type="InterPro" id="IPR019776">
    <property type="entry name" value="Flagellar_basal_body_rod_CS"/>
</dbReference>
<dbReference type="AlphaFoldDB" id="A0A3N1X5A0"/>
<proteinExistence type="inferred from homology"/>
<sequence length="272" mass="29433">MMRSLWTAASGMIAQQTNVDTISNNLANVNTSGYKRETVEFKSLLYQTIQAESTNNLGEPKPVGVQVGLGVRNSAISSQFTQGTLQETKNDYDFAIQGKGFFMVQQQDGSVGYTRNGSFNLAIGNNGTTVLATSSGKAVLDTNGAPIMFDETYDTSKITIDDNGIISYPDANNNPQPIGVQIGIVQFNNPAGLEKMSESLYKATAASGEPRLESEDPSITRSKILKGYVEGSNVQAVDEMVNLIVAQRAYEMNSKTITASDEMLQQANNLRR</sequence>
<name>A0A3N1X5A0_9FIRM</name>
<feature type="domain" description="Flagellar basal body rod protein N-terminal" evidence="6">
    <location>
        <begin position="7"/>
        <end position="35"/>
    </location>
</feature>
<keyword evidence="9" id="KW-0969">Cilium</keyword>
<comment type="subcellular location">
    <subcellularLocation>
        <location evidence="5">Bacterial flagellum basal body</location>
    </subcellularLocation>
</comment>
<dbReference type="NCBIfam" id="TIGR02490">
    <property type="entry name" value="flgF"/>
    <property type="match status" value="1"/>
</dbReference>
<comment type="similarity">
    <text evidence="1 5">Belongs to the flagella basal body rod proteins family.</text>
</comment>
<dbReference type="NCBIfam" id="TIGR02488">
    <property type="entry name" value="flgG_G_neg"/>
    <property type="match status" value="1"/>
</dbReference>
<dbReference type="Pfam" id="PF06429">
    <property type="entry name" value="Flg_bbr_C"/>
    <property type="match status" value="1"/>
</dbReference>
<dbReference type="InterPro" id="IPR012836">
    <property type="entry name" value="FlgF"/>
</dbReference>
<evidence type="ECO:0000259" key="8">
    <source>
        <dbReference type="Pfam" id="PF22692"/>
    </source>
</evidence>
<protein>
    <recommendedName>
        <fullName evidence="2 4">Flagellar basal-body rod protein FlgG</fullName>
    </recommendedName>
</protein>
<dbReference type="InterPro" id="IPR020013">
    <property type="entry name" value="Flagellar_FlgE/F/G"/>
</dbReference>
<evidence type="ECO:0000256" key="3">
    <source>
        <dbReference type="ARBA" id="ARBA00025933"/>
    </source>
</evidence>
<evidence type="ECO:0000256" key="4">
    <source>
        <dbReference type="NCBIfam" id="TIGR02488"/>
    </source>
</evidence>
<evidence type="ECO:0000256" key="5">
    <source>
        <dbReference type="RuleBase" id="RU362116"/>
    </source>
</evidence>
<gene>
    <name evidence="9" type="ORF">EDD66_11830</name>
</gene>
<evidence type="ECO:0000259" key="6">
    <source>
        <dbReference type="Pfam" id="PF00460"/>
    </source>
</evidence>
<dbReference type="RefSeq" id="WP_123610949.1">
    <property type="nucleotide sequence ID" value="NZ_RJVG01000018.1"/>
</dbReference>
<dbReference type="GO" id="GO:0009426">
    <property type="term" value="C:bacterial-type flagellum basal body, distal rod"/>
    <property type="evidence" value="ECO:0007669"/>
    <property type="project" value="UniProtKB-UniRule"/>
</dbReference>
<dbReference type="Pfam" id="PF00460">
    <property type="entry name" value="Flg_bb_rod"/>
    <property type="match status" value="1"/>
</dbReference>
<organism evidence="9 10">
    <name type="scientific">Mobilisporobacter senegalensis</name>
    <dbReference type="NCBI Taxonomy" id="1329262"/>
    <lineage>
        <taxon>Bacteria</taxon>
        <taxon>Bacillati</taxon>
        <taxon>Bacillota</taxon>
        <taxon>Clostridia</taxon>
        <taxon>Lachnospirales</taxon>
        <taxon>Lachnospiraceae</taxon>
        <taxon>Mobilisporobacter</taxon>
    </lineage>
</organism>
<dbReference type="EMBL" id="RJVG01000018">
    <property type="protein sequence ID" value="ROR21950.1"/>
    <property type="molecule type" value="Genomic_DNA"/>
</dbReference>
<feature type="domain" description="Flagellar basal-body/hook protein C-terminal" evidence="7">
    <location>
        <begin position="226"/>
        <end position="270"/>
    </location>
</feature>
<dbReference type="PROSITE" id="PS00588">
    <property type="entry name" value="FLAGELLA_BB_ROD"/>
    <property type="match status" value="1"/>
</dbReference>
<dbReference type="InterPro" id="IPR012834">
    <property type="entry name" value="FlgG_G_neg"/>
</dbReference>
<dbReference type="InterPro" id="IPR010930">
    <property type="entry name" value="Flg_bb/hook_C_dom"/>
</dbReference>
<evidence type="ECO:0000313" key="10">
    <source>
        <dbReference type="Proteomes" id="UP000273083"/>
    </source>
</evidence>
<keyword evidence="5" id="KW-0975">Bacterial flagellum</keyword>
<dbReference type="PANTHER" id="PTHR30435">
    <property type="entry name" value="FLAGELLAR PROTEIN"/>
    <property type="match status" value="1"/>
</dbReference>
<dbReference type="InterPro" id="IPR053967">
    <property type="entry name" value="LlgE_F_G-like_D1"/>
</dbReference>
<dbReference type="Pfam" id="PF22692">
    <property type="entry name" value="LlgE_F_G_D1"/>
    <property type="match status" value="1"/>
</dbReference>
<dbReference type="Proteomes" id="UP000273083">
    <property type="component" value="Unassembled WGS sequence"/>
</dbReference>
<evidence type="ECO:0000256" key="2">
    <source>
        <dbReference type="ARBA" id="ARBA00017948"/>
    </source>
</evidence>
<feature type="domain" description="Flagellar hook protein FlgE/F/G-like D1" evidence="8">
    <location>
        <begin position="95"/>
        <end position="168"/>
    </location>
</feature>
<dbReference type="NCBIfam" id="TIGR03506">
    <property type="entry name" value="FlgEFG_subfam"/>
    <property type="match status" value="2"/>
</dbReference>
<dbReference type="GO" id="GO:0071978">
    <property type="term" value="P:bacterial-type flagellum-dependent swarming motility"/>
    <property type="evidence" value="ECO:0007669"/>
    <property type="project" value="TreeGrafter"/>
</dbReference>
<dbReference type="OrthoDB" id="9804559at2"/>
<evidence type="ECO:0000259" key="7">
    <source>
        <dbReference type="Pfam" id="PF06429"/>
    </source>
</evidence>
<evidence type="ECO:0000256" key="1">
    <source>
        <dbReference type="ARBA" id="ARBA00009677"/>
    </source>
</evidence>
<dbReference type="PANTHER" id="PTHR30435:SF19">
    <property type="entry name" value="FLAGELLAR BASAL-BODY ROD PROTEIN FLGG"/>
    <property type="match status" value="1"/>
</dbReference>
<dbReference type="SUPFAM" id="SSF117143">
    <property type="entry name" value="Flagellar hook protein flgE"/>
    <property type="match status" value="1"/>
</dbReference>